<protein>
    <submittedName>
        <fullName evidence="1">CAAX amino protease</fullName>
    </submittedName>
</protein>
<gene>
    <name evidence="1" type="ORF">CIP107547_02360</name>
</gene>
<keyword evidence="1" id="KW-0645">Protease</keyword>
<dbReference type="InterPro" id="IPR017034">
    <property type="entry name" value="Abi_system_AbiD/AbiF"/>
</dbReference>
<dbReference type="EMBL" id="CADDAV010000033">
    <property type="protein sequence ID" value="CAB0622638.1"/>
    <property type="molecule type" value="Genomic_DNA"/>
</dbReference>
<sequence length="328" mass="37596">MTGSAARFGGSPGPVFALDKGERVEQMKLFKTYKEQVELLGQRGMQIDNSEHAEKLLAQLNYYRLSGYWYPMRRFSPQNGIAQDEFVDGASFDLVVALYDFDERLRHSVFIELDRVELAIRTRLGHELGRLDPLIYLDPQRLGARASQRGKGERTVHEVWIGKYQSALKASKEDFVAHHNSKYGGTLPIWAAVEVMDWGMLSYLYGMSPNIVRKRIAEPCGLTGPQLESWLKSLNILRNYAAHHARMFNRVYDIKPKLNNDPKLTPVANRMNRVFGQLSMIQYLHHQLGLSQGDRLTRLFNTYPHNPIVPLSRTGAPENWQELALWVP</sequence>
<dbReference type="PIRSF" id="PIRSF034934">
    <property type="entry name" value="AbiF_AbiD"/>
    <property type="match status" value="1"/>
</dbReference>
<name>A0A811G9P2_CORDP</name>
<dbReference type="RefSeq" id="WP_179149404.1">
    <property type="nucleotide sequence ID" value="NZ_CP040523.1"/>
</dbReference>
<dbReference type="Pfam" id="PF07751">
    <property type="entry name" value="Abi_2"/>
    <property type="match status" value="1"/>
</dbReference>
<accession>A0A811G9P2</accession>
<comment type="caution">
    <text evidence="1">The sequence shown here is derived from an EMBL/GenBank/DDBJ whole genome shotgun (WGS) entry which is preliminary data.</text>
</comment>
<dbReference type="AlphaFoldDB" id="A0A811G9P2"/>
<proteinExistence type="predicted"/>
<dbReference type="GO" id="GO:0006508">
    <property type="term" value="P:proteolysis"/>
    <property type="evidence" value="ECO:0007669"/>
    <property type="project" value="UniProtKB-KW"/>
</dbReference>
<dbReference type="InterPro" id="IPR011664">
    <property type="entry name" value="Abi_system_AbiD/AbiF-like"/>
</dbReference>
<evidence type="ECO:0000313" key="1">
    <source>
        <dbReference type="EMBL" id="CAB0622638.1"/>
    </source>
</evidence>
<dbReference type="Proteomes" id="UP000480222">
    <property type="component" value="Unassembled WGS sequence"/>
</dbReference>
<evidence type="ECO:0000313" key="2">
    <source>
        <dbReference type="Proteomes" id="UP000480222"/>
    </source>
</evidence>
<keyword evidence="1" id="KW-0378">Hydrolase</keyword>
<reference evidence="1 2" key="1">
    <citation type="submission" date="2020-02" db="EMBL/GenBank/DDBJ databases">
        <authorList>
            <person name="Brisse S."/>
        </authorList>
    </citation>
    <scope>NUCLEOTIDE SEQUENCE [LARGE SCALE GENOMIC DNA]</scope>
    <source>
        <strain evidence="1">CIP107547</strain>
    </source>
</reference>
<organism evidence="1 2">
    <name type="scientific">Corynebacterium diphtheriae</name>
    <dbReference type="NCBI Taxonomy" id="1717"/>
    <lineage>
        <taxon>Bacteria</taxon>
        <taxon>Bacillati</taxon>
        <taxon>Actinomycetota</taxon>
        <taxon>Actinomycetes</taxon>
        <taxon>Mycobacteriales</taxon>
        <taxon>Corynebacteriaceae</taxon>
        <taxon>Corynebacterium</taxon>
    </lineage>
</organism>
<dbReference type="GO" id="GO:0008233">
    <property type="term" value="F:peptidase activity"/>
    <property type="evidence" value="ECO:0007669"/>
    <property type="project" value="UniProtKB-KW"/>
</dbReference>